<dbReference type="SUPFAM" id="SSF52218">
    <property type="entry name" value="Flavoproteins"/>
    <property type="match status" value="1"/>
</dbReference>
<dbReference type="PANTHER" id="PTHR43590:SF1">
    <property type="entry name" value="ARSENIC RESISTANCE PROTEIN ARSH (AFU_ORTHOLOGUE AFUA_5G15030)"/>
    <property type="match status" value="1"/>
</dbReference>
<dbReference type="SMART" id="SM00239">
    <property type="entry name" value="C2"/>
    <property type="match status" value="1"/>
</dbReference>
<dbReference type="EMBL" id="CAXAMN010024694">
    <property type="protein sequence ID" value="CAK9089023.1"/>
    <property type="molecule type" value="Genomic_DNA"/>
</dbReference>
<dbReference type="Gene3D" id="3.40.50.1240">
    <property type="entry name" value="Phosphoglycerate mutase-like"/>
    <property type="match status" value="1"/>
</dbReference>
<keyword evidence="3" id="KW-0324">Glycolysis</keyword>
<dbReference type="Pfam" id="PF00300">
    <property type="entry name" value="His_Phos_1"/>
    <property type="match status" value="1"/>
</dbReference>
<keyword evidence="8" id="KW-1185">Reference proteome</keyword>
<dbReference type="Pfam" id="PF00168">
    <property type="entry name" value="C2"/>
    <property type="match status" value="1"/>
</dbReference>
<gene>
    <name evidence="7" type="ORF">CCMP2556_LOCUS42882</name>
</gene>
<dbReference type="InterPro" id="IPR000008">
    <property type="entry name" value="C2_dom"/>
</dbReference>
<dbReference type="Pfam" id="PF03358">
    <property type="entry name" value="FMN_red"/>
    <property type="match status" value="1"/>
</dbReference>
<evidence type="ECO:0000256" key="5">
    <source>
        <dbReference type="SAM" id="MobiDB-lite"/>
    </source>
</evidence>
<dbReference type="InterPro" id="IPR029039">
    <property type="entry name" value="Flavoprotein-like_sf"/>
</dbReference>
<dbReference type="InterPro" id="IPR005952">
    <property type="entry name" value="Phosphogly_mut1"/>
</dbReference>
<evidence type="ECO:0000256" key="1">
    <source>
        <dbReference type="ARBA" id="ARBA00006717"/>
    </source>
</evidence>
<protein>
    <recommendedName>
        <fullName evidence="2">phosphoglycerate mutase (2,3-diphosphoglycerate-dependent)</fullName>
        <ecNumber evidence="2">5.4.2.11</ecNumber>
    </recommendedName>
</protein>
<dbReference type="InterPro" id="IPR029033">
    <property type="entry name" value="His_PPase_superfam"/>
</dbReference>
<accession>A0ABP0QLG5</accession>
<dbReference type="SUPFAM" id="SSF49562">
    <property type="entry name" value="C2 domain (Calcium/lipid-binding domain, CaLB)"/>
    <property type="match status" value="1"/>
</dbReference>
<feature type="domain" description="C2" evidence="6">
    <location>
        <begin position="209"/>
        <end position="329"/>
    </location>
</feature>
<evidence type="ECO:0000256" key="3">
    <source>
        <dbReference type="ARBA" id="ARBA00023152"/>
    </source>
</evidence>
<reference evidence="7 8" key="1">
    <citation type="submission" date="2024-02" db="EMBL/GenBank/DDBJ databases">
        <authorList>
            <person name="Chen Y."/>
            <person name="Shah S."/>
            <person name="Dougan E. K."/>
            <person name="Thang M."/>
            <person name="Chan C."/>
        </authorList>
    </citation>
    <scope>NUCLEOTIDE SEQUENCE [LARGE SCALE GENOMIC DNA]</scope>
</reference>
<feature type="region of interest" description="Disordered" evidence="5">
    <location>
        <begin position="97"/>
        <end position="122"/>
    </location>
</feature>
<comment type="caution">
    <text evidence="7">The sequence shown here is derived from an EMBL/GenBank/DDBJ whole genome shotgun (WGS) entry which is preliminary data.</text>
</comment>
<dbReference type="SUPFAM" id="SSF53254">
    <property type="entry name" value="Phosphoglycerate mutase-like"/>
    <property type="match status" value="1"/>
</dbReference>
<evidence type="ECO:0000259" key="6">
    <source>
        <dbReference type="PROSITE" id="PS50004"/>
    </source>
</evidence>
<evidence type="ECO:0000256" key="4">
    <source>
        <dbReference type="ARBA" id="ARBA00023235"/>
    </source>
</evidence>
<dbReference type="NCBIfam" id="TIGR02690">
    <property type="entry name" value="resist_ArsH"/>
    <property type="match status" value="1"/>
</dbReference>
<evidence type="ECO:0000313" key="7">
    <source>
        <dbReference type="EMBL" id="CAK9089023.1"/>
    </source>
</evidence>
<evidence type="ECO:0000256" key="2">
    <source>
        <dbReference type="ARBA" id="ARBA00012028"/>
    </source>
</evidence>
<dbReference type="InterPro" id="IPR014063">
    <property type="entry name" value="Arsenate-R_ArsH"/>
</dbReference>
<dbReference type="EC" id="5.4.2.11" evidence="2"/>
<comment type="similarity">
    <text evidence="1">Belongs to the phosphoglycerate mutase family. BPG-dependent PGAM subfamily.</text>
</comment>
<organism evidence="7 8">
    <name type="scientific">Durusdinium trenchii</name>
    <dbReference type="NCBI Taxonomy" id="1381693"/>
    <lineage>
        <taxon>Eukaryota</taxon>
        <taxon>Sar</taxon>
        <taxon>Alveolata</taxon>
        <taxon>Dinophyceae</taxon>
        <taxon>Suessiales</taxon>
        <taxon>Symbiodiniaceae</taxon>
        <taxon>Durusdinium</taxon>
    </lineage>
</organism>
<keyword evidence="4" id="KW-0413">Isomerase</keyword>
<name>A0ABP0QLG5_9DINO</name>
<dbReference type="PROSITE" id="PS50004">
    <property type="entry name" value="C2"/>
    <property type="match status" value="1"/>
</dbReference>
<dbReference type="Proteomes" id="UP001642484">
    <property type="component" value="Unassembled WGS sequence"/>
</dbReference>
<dbReference type="InterPro" id="IPR013078">
    <property type="entry name" value="His_Pase_superF_clade-1"/>
</dbReference>
<proteinExistence type="inferred from homology"/>
<dbReference type="PANTHER" id="PTHR43590">
    <property type="entry name" value="ARSENIC RESISTANCE PROTEIN ARSH (AFU_ORTHOLOGUE AFUA_5G15030)"/>
    <property type="match status" value="1"/>
</dbReference>
<dbReference type="NCBIfam" id="TIGR01258">
    <property type="entry name" value="pgm_1"/>
    <property type="match status" value="1"/>
</dbReference>
<dbReference type="CDD" id="cd00030">
    <property type="entry name" value="C2"/>
    <property type="match status" value="1"/>
</dbReference>
<dbReference type="CDD" id="cd07040">
    <property type="entry name" value="HP"/>
    <property type="match status" value="1"/>
</dbReference>
<dbReference type="InterPro" id="IPR005025">
    <property type="entry name" value="FMN_Rdtase-like_dom"/>
</dbReference>
<dbReference type="InterPro" id="IPR035892">
    <property type="entry name" value="C2_domain_sf"/>
</dbReference>
<evidence type="ECO:0000313" key="8">
    <source>
        <dbReference type="Proteomes" id="UP001642484"/>
    </source>
</evidence>
<dbReference type="Gene3D" id="3.40.50.360">
    <property type="match status" value="1"/>
</dbReference>
<dbReference type="Gene3D" id="2.60.40.150">
    <property type="entry name" value="C2 domain"/>
    <property type="match status" value="1"/>
</dbReference>
<sequence length="673" mass="74813">MGSVPRAKTKQGRPGILTEAGFQFDAVFTSVQKQAIYTAWTTLMESNELAVPHYQTYRLNDRHWGKLQGVTEKDLEKTYCKEQLSSWKAEAPPALEASDLQHPSNDPIYRAIPPSLRPGSESAKMVSDRVQPLLSDSLTPLLLRNKTPLVVGHQASITALCRLLEGDDEEDSAEAEEVIPTGVPVMVLLDEELDFRKKATLTEKFLNKYDGDPTTGPAHNEAPKEYNVEVKVISAKGMRDADWWAGSSDPYVVCKVDGKGTGEFRTPTMAQSRAAETVFNHVDKLKITHGDSITFTVYDEDWGKTDDFLGSCTLRFEDGPNSKRTRQWMVELVDGVVESVPKRYAAATTLSAPKLGAPRAVGLCALIASKAFHSKRRLAARAGLGSASETEASFVLDGGYDVQPLEDGTGAWLAHRSERDVPGSGPGHDWVSEVFADAEDKHGANLQDAARFQVPGAQFKHRPRILVLYGSLRPSSFSRKLAFECARLLELLGADVRTFSSHGLPVRDPALEEHPKVQELRALSMWSEGHVWVSPEMHGCVTGAFKNQIDWLPLNTGSVRPTQGRTCVVLQVNGGSQSFNVVNELRRLARWMRMPCCTNQSSVPKAWQEFDDDGRMKDSNFRDRVVDVMEEYFKFTLIMRENADFLVDRFSERKEIAQKGRLLSQAEKEANKA</sequence>